<organism evidence="1 2">
    <name type="scientific">Chaetomium tenue</name>
    <dbReference type="NCBI Taxonomy" id="1854479"/>
    <lineage>
        <taxon>Eukaryota</taxon>
        <taxon>Fungi</taxon>
        <taxon>Dikarya</taxon>
        <taxon>Ascomycota</taxon>
        <taxon>Pezizomycotina</taxon>
        <taxon>Sordariomycetes</taxon>
        <taxon>Sordariomycetidae</taxon>
        <taxon>Sordariales</taxon>
        <taxon>Chaetomiaceae</taxon>
        <taxon>Chaetomium</taxon>
    </lineage>
</organism>
<evidence type="ECO:0000313" key="1">
    <source>
        <dbReference type="EMBL" id="KAH6631971.1"/>
    </source>
</evidence>
<protein>
    <submittedName>
        <fullName evidence="1">Uncharacterized protein</fullName>
    </submittedName>
</protein>
<name>A0ACB7PAV2_9PEZI</name>
<keyword evidence="2" id="KW-1185">Reference proteome</keyword>
<proteinExistence type="predicted"/>
<reference evidence="1 2" key="1">
    <citation type="journal article" date="2021" name="Nat. Commun.">
        <title>Genetic determinants of endophytism in the Arabidopsis root mycobiome.</title>
        <authorList>
            <person name="Mesny F."/>
            <person name="Miyauchi S."/>
            <person name="Thiergart T."/>
            <person name="Pickel B."/>
            <person name="Atanasova L."/>
            <person name="Karlsson M."/>
            <person name="Huettel B."/>
            <person name="Barry K.W."/>
            <person name="Haridas S."/>
            <person name="Chen C."/>
            <person name="Bauer D."/>
            <person name="Andreopoulos W."/>
            <person name="Pangilinan J."/>
            <person name="LaButti K."/>
            <person name="Riley R."/>
            <person name="Lipzen A."/>
            <person name="Clum A."/>
            <person name="Drula E."/>
            <person name="Henrissat B."/>
            <person name="Kohler A."/>
            <person name="Grigoriev I.V."/>
            <person name="Martin F.M."/>
            <person name="Hacquard S."/>
        </authorList>
    </citation>
    <scope>NUCLEOTIDE SEQUENCE [LARGE SCALE GENOMIC DNA]</scope>
    <source>
        <strain evidence="1 2">MPI-SDFR-AT-0079</strain>
    </source>
</reference>
<gene>
    <name evidence="1" type="ORF">F5144DRAFT_236932</name>
</gene>
<sequence>MQDRVGTASASNTLSFSDPAQHTILFAIAFSLSRPSTGIHISICLDATQKRTVKPGKSNRLSSVVVIEWGGEQGVLGMRLRAITSHLYRHLAGDHLGKSGAGVVLVGETRQPVWLATGVPWSERASPATCCKSKQIYCSGPLPHIVGVATGQVRGPSAADKRRTRGQGVVSLLLWWRFWRGKHRRGGFGRSVVDTHNCLKGRIESRSVVVQRASC</sequence>
<dbReference type="EMBL" id="JAGIZQ010000004">
    <property type="protein sequence ID" value="KAH6631971.1"/>
    <property type="molecule type" value="Genomic_DNA"/>
</dbReference>
<evidence type="ECO:0000313" key="2">
    <source>
        <dbReference type="Proteomes" id="UP000724584"/>
    </source>
</evidence>
<comment type="caution">
    <text evidence="1">The sequence shown here is derived from an EMBL/GenBank/DDBJ whole genome shotgun (WGS) entry which is preliminary data.</text>
</comment>
<dbReference type="Proteomes" id="UP000724584">
    <property type="component" value="Unassembled WGS sequence"/>
</dbReference>
<accession>A0ACB7PAV2</accession>